<dbReference type="eggNOG" id="ENOG502RANW">
    <property type="taxonomic scope" value="Eukaryota"/>
</dbReference>
<organism evidence="5 6">
    <name type="scientific">Phytophthora nicotianae P1569</name>
    <dbReference type="NCBI Taxonomy" id="1317065"/>
    <lineage>
        <taxon>Eukaryota</taxon>
        <taxon>Sar</taxon>
        <taxon>Stramenopiles</taxon>
        <taxon>Oomycota</taxon>
        <taxon>Peronosporomycetes</taxon>
        <taxon>Peronosporales</taxon>
        <taxon>Peronosporaceae</taxon>
        <taxon>Phytophthora</taxon>
    </lineage>
</organism>
<evidence type="ECO:0000256" key="3">
    <source>
        <dbReference type="ARBA" id="ARBA00022525"/>
    </source>
</evidence>
<evidence type="ECO:0008006" key="7">
    <source>
        <dbReference type="Google" id="ProtNLM"/>
    </source>
</evidence>
<evidence type="ECO:0000313" key="6">
    <source>
        <dbReference type="Proteomes" id="UP000018721"/>
    </source>
</evidence>
<dbReference type="InterPro" id="IPR031825">
    <property type="entry name" value="RXLR"/>
</dbReference>
<dbReference type="AlphaFoldDB" id="V9ESY7"/>
<proteinExistence type="inferred from homology"/>
<sequence>VVRMLNLLSLCDLHLRAMGLLYLVGLASLAAITSTDANSPIVTSSVQSPKVSNWSSSTSVVSTTRFLRTSDTDDEESEERAGLSVPASEKLKSWFMSSNVNPRQLQKWLNEGKSGETVFTRMHLTNVGSLLFYDPQFKTWLQYVDDLNAKTYQKRTPAISVLTTQYGDDALYKMIEDAKMIPRMKELASKLQADQMDHWVAVAKDPDEVFHLFKLDKLGKTRMKLFNSPEFAAWAKYMDDLSMNNPEKARPMISTLRQHYRDVDLLTMAESVKSVEATKSIATRLETEVIKDWAVSRKTPDKALRDLDLDNADTLLKDPLFNFWAKYVDVYNARYPEEKMTMIKTLTQKFDDNNVAKMINAAKANDATKDIAAKLEMAQLQMWLHDRRSVDDVLVRLWIHTTENDFLGNPLLNTWVAYMNTVITENPTKVSSIFSVLETRYSDKALLQILEVAKGFPSMKNTATKMQKKKIQAIFARWELPSKAFGLLGLDRIGDNILSTPLFRRWMHYVEVFNKKNPDRQESWIDPIRFNYGWSGVEGAIKQAMKNPKSVNIAKQAESAWLDTWLDAAKPPEDAFRFLHLDNVFENSLSSPKFATWAKYLDDFNKRYSEQKTTMIDGLRANYNDRWLLRIFDAAKSDLNTEKLAANLQNALVDTWLAAKKKPADLKRMLNGVPTSDQMIERYVKKFDALLENS</sequence>
<evidence type="ECO:0000256" key="4">
    <source>
        <dbReference type="ARBA" id="ARBA00022729"/>
    </source>
</evidence>
<dbReference type="OrthoDB" id="128291at2759"/>
<keyword evidence="6" id="KW-1185">Reference proteome</keyword>
<accession>V9ESY7</accession>
<keyword evidence="4" id="KW-0732">Signal</keyword>
<name>V9ESY7_PHYNI</name>
<comment type="subcellular location">
    <subcellularLocation>
        <location evidence="1">Secreted</location>
    </subcellularLocation>
</comment>
<evidence type="ECO:0000256" key="2">
    <source>
        <dbReference type="ARBA" id="ARBA00010400"/>
    </source>
</evidence>
<gene>
    <name evidence="5" type="ORF">F443_13150</name>
</gene>
<dbReference type="HOGENOM" id="CLU_021192_3_0_1"/>
<comment type="similarity">
    <text evidence="2">Belongs to the RxLR effector family.</text>
</comment>
<evidence type="ECO:0000313" key="5">
    <source>
        <dbReference type="EMBL" id="ETI41618.1"/>
    </source>
</evidence>
<keyword evidence="3" id="KW-0964">Secreted</keyword>
<comment type="caution">
    <text evidence="5">The sequence shown here is derived from an EMBL/GenBank/DDBJ whole genome shotgun (WGS) entry which is preliminary data.</text>
</comment>
<dbReference type="Proteomes" id="UP000018721">
    <property type="component" value="Unassembled WGS sequence"/>
</dbReference>
<evidence type="ECO:0000256" key="1">
    <source>
        <dbReference type="ARBA" id="ARBA00004613"/>
    </source>
</evidence>
<dbReference type="EMBL" id="ANIZ01002254">
    <property type="protein sequence ID" value="ETI41618.1"/>
    <property type="molecule type" value="Genomic_DNA"/>
</dbReference>
<dbReference type="Pfam" id="PF16810">
    <property type="entry name" value="RXLR"/>
    <property type="match status" value="1"/>
</dbReference>
<protein>
    <recommendedName>
        <fullName evidence="7">RxLR effector protein</fullName>
    </recommendedName>
</protein>
<dbReference type="GO" id="GO:0005576">
    <property type="term" value="C:extracellular region"/>
    <property type="evidence" value="ECO:0007669"/>
    <property type="project" value="UniProtKB-SubCell"/>
</dbReference>
<feature type="non-terminal residue" evidence="5">
    <location>
        <position position="1"/>
    </location>
</feature>
<reference evidence="5 6" key="1">
    <citation type="submission" date="2013-11" db="EMBL/GenBank/DDBJ databases">
        <title>The Genome Sequence of Phytophthora parasitica P1569.</title>
        <authorList>
            <consortium name="The Broad Institute Genomics Platform"/>
            <person name="Russ C."/>
            <person name="Tyler B."/>
            <person name="Panabieres F."/>
            <person name="Shan W."/>
            <person name="Tripathy S."/>
            <person name="Grunwald N."/>
            <person name="Machado M."/>
            <person name="Johnson C.S."/>
            <person name="Arredondo F."/>
            <person name="Hong C."/>
            <person name="Coffey M."/>
            <person name="Young S.K."/>
            <person name="Zeng Q."/>
            <person name="Gargeya S."/>
            <person name="Fitzgerald M."/>
            <person name="Abouelleil A."/>
            <person name="Alvarado L."/>
            <person name="Chapman S.B."/>
            <person name="Gainer-Dewar J."/>
            <person name="Goldberg J."/>
            <person name="Griggs A."/>
            <person name="Gujja S."/>
            <person name="Hansen M."/>
            <person name="Howarth C."/>
            <person name="Imamovic A."/>
            <person name="Ireland A."/>
            <person name="Larimer J."/>
            <person name="McCowan C."/>
            <person name="Murphy C."/>
            <person name="Pearson M."/>
            <person name="Poon T.W."/>
            <person name="Priest M."/>
            <person name="Roberts A."/>
            <person name="Saif S."/>
            <person name="Shea T."/>
            <person name="Sykes S."/>
            <person name="Wortman J."/>
            <person name="Nusbaum C."/>
            <person name="Birren B."/>
        </authorList>
    </citation>
    <scope>NUCLEOTIDE SEQUENCE [LARGE SCALE GENOMIC DNA]</scope>
    <source>
        <strain evidence="5 6">P1569</strain>
    </source>
</reference>